<dbReference type="InterPro" id="IPR011006">
    <property type="entry name" value="CheY-like_superfamily"/>
</dbReference>
<feature type="domain" description="Response regulatory" evidence="8">
    <location>
        <begin position="13"/>
        <end position="129"/>
    </location>
</feature>
<dbReference type="PRINTS" id="PR00038">
    <property type="entry name" value="HTHLUXR"/>
</dbReference>
<dbReference type="FunFam" id="1.10.10.10:FF:000153">
    <property type="entry name" value="LuxR family transcriptional regulator"/>
    <property type="match status" value="1"/>
</dbReference>
<dbReference type="Gene3D" id="1.10.10.10">
    <property type="entry name" value="Winged helix-like DNA-binding domain superfamily/Winged helix DNA-binding domain"/>
    <property type="match status" value="1"/>
</dbReference>
<sequence length="305" mass="34008">MNPTRPLELKKDIVLVVDDSPDTLSMLNDTLDRAGFAVLVALEGSQALTILNNINPDIILLDALMPNMDGFETCKKLKQHRNSADIPVVFMTGLSDSESIVKGLEAGGVDYVTKPVKGEELIARMRVHLANARLTKSARAALDSAGQYLFSIDSNGRLLWATPQAVQLFSDSGLNTEQLDESLIKPLRLMLSPQYNREKGQTVNLETKSLEMKYIGQTGNKEHLIRIVDSERATEEEILRANLFLTERESEVLLWIAKGKTNREIGSILEMSPRTVNKHLEQVFKKMNVENRTSAAVMALKYLKS</sequence>
<evidence type="ECO:0000259" key="8">
    <source>
        <dbReference type="PROSITE" id="PS50110"/>
    </source>
</evidence>
<dbReference type="InterPro" id="IPR016032">
    <property type="entry name" value="Sig_transdc_resp-reg_C-effctor"/>
</dbReference>
<keyword evidence="5" id="KW-0804">Transcription</keyword>
<dbReference type="KEGG" id="mbur:EQU24_08440"/>
<dbReference type="GO" id="GO:0000976">
    <property type="term" value="F:transcription cis-regulatory region binding"/>
    <property type="evidence" value="ECO:0007669"/>
    <property type="project" value="TreeGrafter"/>
</dbReference>
<dbReference type="EMBL" id="CP035467">
    <property type="protein sequence ID" value="QCW82262.1"/>
    <property type="molecule type" value="Genomic_DNA"/>
</dbReference>
<dbReference type="AlphaFoldDB" id="A0A4P9ULW7"/>
<dbReference type="SUPFAM" id="SSF52172">
    <property type="entry name" value="CheY-like"/>
    <property type="match status" value="1"/>
</dbReference>
<keyword evidence="10" id="KW-1185">Reference proteome</keyword>
<dbReference type="Gene3D" id="3.40.50.2300">
    <property type="match status" value="1"/>
</dbReference>
<dbReference type="Pfam" id="PF00196">
    <property type="entry name" value="GerE"/>
    <property type="match status" value="1"/>
</dbReference>
<evidence type="ECO:0000256" key="3">
    <source>
        <dbReference type="ARBA" id="ARBA00023015"/>
    </source>
</evidence>
<dbReference type="InterPro" id="IPR039420">
    <property type="entry name" value="WalR-like"/>
</dbReference>
<keyword evidence="2" id="KW-0902">Two-component regulatory system</keyword>
<evidence type="ECO:0000256" key="2">
    <source>
        <dbReference type="ARBA" id="ARBA00023012"/>
    </source>
</evidence>
<dbReference type="InterPro" id="IPR036388">
    <property type="entry name" value="WH-like_DNA-bd_sf"/>
</dbReference>
<reference evidence="10" key="1">
    <citation type="journal article" date="2019" name="J. Bacteriol.">
        <title>A Mutagenic Screen Identifies a TonB-Dependent Receptor Required for the Lanthanide Metal Switch in the Type I Methanotroph 'Methylotuvimicrobium buryatense' 5GB1C.</title>
        <authorList>
            <person name="Groom J.D."/>
            <person name="Ford S.M."/>
            <person name="Pesesky M.W."/>
            <person name="Lidstrom M.E."/>
        </authorList>
    </citation>
    <scope>NUCLEOTIDE SEQUENCE [LARGE SCALE GENOMIC DNA]</scope>
    <source>
        <strain evidence="10">5GB1C</strain>
    </source>
</reference>
<dbReference type="GO" id="GO:0032993">
    <property type="term" value="C:protein-DNA complex"/>
    <property type="evidence" value="ECO:0007669"/>
    <property type="project" value="TreeGrafter"/>
</dbReference>
<gene>
    <name evidence="9" type="ORF">EQU24_08440</name>
</gene>
<dbReference type="PANTHER" id="PTHR48111">
    <property type="entry name" value="REGULATOR OF RPOS"/>
    <property type="match status" value="1"/>
</dbReference>
<evidence type="ECO:0000256" key="6">
    <source>
        <dbReference type="PROSITE-ProRule" id="PRU00169"/>
    </source>
</evidence>
<dbReference type="OrthoDB" id="8874570at2"/>
<dbReference type="PROSITE" id="PS50043">
    <property type="entry name" value="HTH_LUXR_2"/>
    <property type="match status" value="1"/>
</dbReference>
<dbReference type="SMART" id="SM00448">
    <property type="entry name" value="REC"/>
    <property type="match status" value="1"/>
</dbReference>
<dbReference type="PROSITE" id="PS50110">
    <property type="entry name" value="RESPONSE_REGULATORY"/>
    <property type="match status" value="1"/>
</dbReference>
<dbReference type="SUPFAM" id="SSF46894">
    <property type="entry name" value="C-terminal effector domain of the bipartite response regulators"/>
    <property type="match status" value="1"/>
</dbReference>
<evidence type="ECO:0000259" key="7">
    <source>
        <dbReference type="PROSITE" id="PS50043"/>
    </source>
</evidence>
<evidence type="ECO:0000256" key="4">
    <source>
        <dbReference type="ARBA" id="ARBA00023125"/>
    </source>
</evidence>
<keyword evidence="1 6" id="KW-0597">Phosphoprotein</keyword>
<evidence type="ECO:0000256" key="1">
    <source>
        <dbReference type="ARBA" id="ARBA00022553"/>
    </source>
</evidence>
<dbReference type="CDD" id="cd19920">
    <property type="entry name" value="REC_PA4781-like"/>
    <property type="match status" value="1"/>
</dbReference>
<keyword evidence="4" id="KW-0238">DNA-binding</keyword>
<dbReference type="GO" id="GO:0005829">
    <property type="term" value="C:cytosol"/>
    <property type="evidence" value="ECO:0007669"/>
    <property type="project" value="TreeGrafter"/>
</dbReference>
<dbReference type="STRING" id="675511.GCA_000341735_01337"/>
<dbReference type="InterPro" id="IPR001789">
    <property type="entry name" value="Sig_transdc_resp-reg_receiver"/>
</dbReference>
<feature type="modified residue" description="4-aspartylphosphate" evidence="6">
    <location>
        <position position="62"/>
    </location>
</feature>
<evidence type="ECO:0000256" key="5">
    <source>
        <dbReference type="ARBA" id="ARBA00023163"/>
    </source>
</evidence>
<accession>A0A4P9ULW7</accession>
<dbReference type="GO" id="GO:0006355">
    <property type="term" value="P:regulation of DNA-templated transcription"/>
    <property type="evidence" value="ECO:0007669"/>
    <property type="project" value="InterPro"/>
</dbReference>
<protein>
    <submittedName>
        <fullName evidence="9">Response regulator transcription factor</fullName>
    </submittedName>
</protein>
<dbReference type="PANTHER" id="PTHR48111:SF1">
    <property type="entry name" value="TWO-COMPONENT RESPONSE REGULATOR ORR33"/>
    <property type="match status" value="1"/>
</dbReference>
<dbReference type="Proteomes" id="UP000305881">
    <property type="component" value="Chromosome"/>
</dbReference>
<name>A0A4P9ULW7_METBY</name>
<proteinExistence type="predicted"/>
<dbReference type="RefSeq" id="WP_017839905.1">
    <property type="nucleotide sequence ID" value="NZ_CP035467.1"/>
</dbReference>
<dbReference type="GO" id="GO:0000156">
    <property type="term" value="F:phosphorelay response regulator activity"/>
    <property type="evidence" value="ECO:0007669"/>
    <property type="project" value="TreeGrafter"/>
</dbReference>
<evidence type="ECO:0000313" key="9">
    <source>
        <dbReference type="EMBL" id="QCW82262.1"/>
    </source>
</evidence>
<keyword evidence="3" id="KW-0805">Transcription regulation</keyword>
<feature type="domain" description="HTH luxR-type" evidence="7">
    <location>
        <begin position="238"/>
        <end position="303"/>
    </location>
</feature>
<dbReference type="InterPro" id="IPR000792">
    <property type="entry name" value="Tscrpt_reg_LuxR_C"/>
</dbReference>
<dbReference type="SMART" id="SM00421">
    <property type="entry name" value="HTH_LUXR"/>
    <property type="match status" value="1"/>
</dbReference>
<evidence type="ECO:0000313" key="10">
    <source>
        <dbReference type="Proteomes" id="UP000305881"/>
    </source>
</evidence>
<organism evidence="9 10">
    <name type="scientific">Methylotuvimicrobium buryatense</name>
    <name type="common">Methylomicrobium buryatense</name>
    <dbReference type="NCBI Taxonomy" id="95641"/>
    <lineage>
        <taxon>Bacteria</taxon>
        <taxon>Pseudomonadati</taxon>
        <taxon>Pseudomonadota</taxon>
        <taxon>Gammaproteobacteria</taxon>
        <taxon>Methylococcales</taxon>
        <taxon>Methylococcaceae</taxon>
        <taxon>Methylotuvimicrobium</taxon>
    </lineage>
</organism>
<dbReference type="Pfam" id="PF00072">
    <property type="entry name" value="Response_reg"/>
    <property type="match status" value="1"/>
</dbReference>
<dbReference type="CDD" id="cd06170">
    <property type="entry name" value="LuxR_C_like"/>
    <property type="match status" value="1"/>
</dbReference>